<organism evidence="2 3">
    <name type="scientific">Gaoshiqia sediminis</name>
    <dbReference type="NCBI Taxonomy" id="2986998"/>
    <lineage>
        <taxon>Bacteria</taxon>
        <taxon>Pseudomonadati</taxon>
        <taxon>Bacteroidota</taxon>
        <taxon>Bacteroidia</taxon>
        <taxon>Marinilabiliales</taxon>
        <taxon>Prolixibacteraceae</taxon>
        <taxon>Gaoshiqia</taxon>
    </lineage>
</organism>
<keyword evidence="3" id="KW-1185">Reference proteome</keyword>
<evidence type="ECO:0000259" key="1">
    <source>
        <dbReference type="Pfam" id="PF14088"/>
    </source>
</evidence>
<dbReference type="AlphaFoldDB" id="A0AA42C5E1"/>
<dbReference type="Gene3D" id="3.40.1350.10">
    <property type="match status" value="1"/>
</dbReference>
<dbReference type="EMBL" id="JAPAAF010000008">
    <property type="protein sequence ID" value="MCW0482733.1"/>
    <property type="molecule type" value="Genomic_DNA"/>
</dbReference>
<protein>
    <submittedName>
        <fullName evidence="2">DUF4268 domain-containing protein</fullName>
    </submittedName>
</protein>
<dbReference type="InterPro" id="IPR011856">
    <property type="entry name" value="tRNA_endonuc-like_dom_sf"/>
</dbReference>
<dbReference type="RefSeq" id="WP_282591338.1">
    <property type="nucleotide sequence ID" value="NZ_JAPAAF010000008.1"/>
</dbReference>
<accession>A0AA42C5E1</accession>
<name>A0AA42C5E1_9BACT</name>
<evidence type="ECO:0000313" key="2">
    <source>
        <dbReference type="EMBL" id="MCW0482733.1"/>
    </source>
</evidence>
<gene>
    <name evidence="2" type="ORF">N2K84_08350</name>
</gene>
<sequence>MKIGKLEKVDIRQLWIGEASDFTPWLAKKENMELLGDEIGIELEVVQQEKNVGSFRADILCRSTIDNHNILIENQLEKTDHTHLGQILTYAAGLDAVTIIWIAKKFTEEHRAAIDWLNKITDDKFNFFGIEIEVYRIGDSLPAPFFQIVSKPNDWSKAVKATTQSQELTETKALNLEYWQAMKQYLEDKGTLLKQQKPLPQHWTNFALGKTDIYMAAVASVRDGFIRVELNINTTNAKEQFRILQSKYEELAAVEIGDKIFWNELPDRKVSLVSLEKSVNVADKSNWPEQHQWLLENLEKFDKFFRPKIKNL</sequence>
<dbReference type="InterPro" id="IPR025364">
    <property type="entry name" value="DUF4268"/>
</dbReference>
<dbReference type="Proteomes" id="UP001163821">
    <property type="component" value="Unassembled WGS sequence"/>
</dbReference>
<evidence type="ECO:0000313" key="3">
    <source>
        <dbReference type="Proteomes" id="UP001163821"/>
    </source>
</evidence>
<dbReference type="GO" id="GO:0003676">
    <property type="term" value="F:nucleic acid binding"/>
    <property type="evidence" value="ECO:0007669"/>
    <property type="project" value="InterPro"/>
</dbReference>
<proteinExistence type="predicted"/>
<comment type="caution">
    <text evidence="2">The sequence shown here is derived from an EMBL/GenBank/DDBJ whole genome shotgun (WGS) entry which is preliminary data.</text>
</comment>
<feature type="domain" description="DUF4268" evidence="1">
    <location>
        <begin position="175"/>
        <end position="307"/>
    </location>
</feature>
<dbReference type="Pfam" id="PF14088">
    <property type="entry name" value="DUF4268"/>
    <property type="match status" value="1"/>
</dbReference>
<reference evidence="2" key="1">
    <citation type="submission" date="2022-10" db="EMBL/GenBank/DDBJ databases">
        <title>Gaoshiqiia sediminis gen. nov., sp. nov., isolated from coastal sediment.</title>
        <authorList>
            <person name="Yu W.X."/>
            <person name="Mu D.S."/>
            <person name="Du J.Z."/>
            <person name="Liang Y.Q."/>
        </authorList>
    </citation>
    <scope>NUCLEOTIDE SEQUENCE</scope>
    <source>
        <strain evidence="2">A06</strain>
    </source>
</reference>